<reference evidence="2 3" key="1">
    <citation type="submission" date="2024-05" db="EMBL/GenBank/DDBJ databases">
        <title>Sinomonas sp. nov., isolated from a waste landfill.</title>
        <authorList>
            <person name="Zhao Y."/>
        </authorList>
    </citation>
    <scope>NUCLEOTIDE SEQUENCE [LARGE SCALE GENOMIC DNA]</scope>
    <source>
        <strain evidence="2 3">CCTCC AB2014300</strain>
    </source>
</reference>
<evidence type="ECO:0000313" key="2">
    <source>
        <dbReference type="EMBL" id="MEN2744467.1"/>
    </source>
</evidence>
<dbReference type="InterPro" id="IPR007560">
    <property type="entry name" value="Restrct_endonuc_IV_Mrr"/>
</dbReference>
<name>A0ABU9X028_9MICC</name>
<keyword evidence="3" id="KW-1185">Reference proteome</keyword>
<dbReference type="GO" id="GO:0004519">
    <property type="term" value="F:endonuclease activity"/>
    <property type="evidence" value="ECO:0007669"/>
    <property type="project" value="UniProtKB-KW"/>
</dbReference>
<comment type="caution">
    <text evidence="2">The sequence shown here is derived from an EMBL/GenBank/DDBJ whole genome shotgun (WGS) entry which is preliminary data.</text>
</comment>
<evidence type="ECO:0000259" key="1">
    <source>
        <dbReference type="Pfam" id="PF04471"/>
    </source>
</evidence>
<feature type="domain" description="Restriction endonuclease type IV Mrr" evidence="1">
    <location>
        <begin position="423"/>
        <end position="537"/>
    </location>
</feature>
<keyword evidence="2" id="KW-0540">Nuclease</keyword>
<dbReference type="EC" id="3.1.21.-" evidence="2"/>
<gene>
    <name evidence="2" type="ORF">ABCQ75_07925</name>
</gene>
<dbReference type="Proteomes" id="UP001422074">
    <property type="component" value="Unassembled WGS sequence"/>
</dbReference>
<proteinExistence type="predicted"/>
<sequence>MPTMPGSGERWVETLRSALHVLQPGSYNDPQTLVPGEGGGKPQSLAWYANQLAPSGLLERAGGLGIQPTQYALAWLRSEDADTILAMVFHRHVRYIGELMHDLAAGPRTIRELHTSANEHFRLGWQGLDPVRRRVKWLSNLRLVQEVYDRTNSFSLTAEGQRLLEQLAVQDPNTLWPSDDSATAPAELTAAGPVVQGLLDALAADETQHQARKQGVSYVPSRGSDSLLDTLRFLTSLAVPEVTVDDFEATCREHFALKPSSSRSALSTLRAIGLYQPAGRNKLTASDAAREWLESNEDLDLVRILHANIRFVGELLAHVDDFNRAADLHKFAMTEYALEGSNPQSTARTMQILRGAGLLQETGYAQYIASPTGKLLTRELPLAAPKRKREHDLLVQDLEVSSAGNELDQLAALSDELRTASVDSAAPHRFEQAVKEAFSQLGLTAEHIGGSGDTDVLVEVGYGSFFHGKAIVDAKSSASGGVGEKSISFQALREHRAKNAAKYAAVVGPAFPDGRLQQWAIEERVVLLPVERLVTLLQRQAITPLSPQELVRLFEVPDGWDALEQRWSELDRRNQLIKLVVQSLAREAEENDPLLGSALDLISIYRDLRDQIHPRPSPEELQGVLDFLVSPFVAIAIEDKSRYSLRELPMTSGLRLKSLGAVVRTVGDRPVLPSSG</sequence>
<keyword evidence="2" id="KW-0378">Hydrolase</keyword>
<organism evidence="2 3">
    <name type="scientific">Sinomonas halotolerans</name>
    <dbReference type="NCBI Taxonomy" id="1644133"/>
    <lineage>
        <taxon>Bacteria</taxon>
        <taxon>Bacillati</taxon>
        <taxon>Actinomycetota</taxon>
        <taxon>Actinomycetes</taxon>
        <taxon>Micrococcales</taxon>
        <taxon>Micrococcaceae</taxon>
        <taxon>Sinomonas</taxon>
    </lineage>
</organism>
<accession>A0ABU9X028</accession>
<keyword evidence="2" id="KW-0255">Endonuclease</keyword>
<dbReference type="Pfam" id="PF04471">
    <property type="entry name" value="Mrr_cat"/>
    <property type="match status" value="1"/>
</dbReference>
<dbReference type="EMBL" id="JBDFRB010000005">
    <property type="protein sequence ID" value="MEN2744467.1"/>
    <property type="molecule type" value="Genomic_DNA"/>
</dbReference>
<dbReference type="RefSeq" id="WP_345884509.1">
    <property type="nucleotide sequence ID" value="NZ_JBDFRB010000005.1"/>
</dbReference>
<evidence type="ECO:0000313" key="3">
    <source>
        <dbReference type="Proteomes" id="UP001422074"/>
    </source>
</evidence>
<dbReference type="GO" id="GO:0016787">
    <property type="term" value="F:hydrolase activity"/>
    <property type="evidence" value="ECO:0007669"/>
    <property type="project" value="UniProtKB-KW"/>
</dbReference>
<protein>
    <submittedName>
        <fullName evidence="2">Restriction endonuclease</fullName>
        <ecNumber evidence="2">3.1.21.-</ecNumber>
    </submittedName>
</protein>